<evidence type="ECO:0000313" key="1">
    <source>
        <dbReference type="EMBL" id="HIU68458.1"/>
    </source>
</evidence>
<comment type="caution">
    <text evidence="1">The sequence shown here is derived from an EMBL/GenBank/DDBJ whole genome shotgun (WGS) entry which is preliminary data.</text>
</comment>
<proteinExistence type="predicted"/>
<reference evidence="1" key="2">
    <citation type="journal article" date="2021" name="PeerJ">
        <title>Extensive microbial diversity within the chicken gut microbiome revealed by metagenomics and culture.</title>
        <authorList>
            <person name="Gilroy R."/>
            <person name="Ravi A."/>
            <person name="Getino M."/>
            <person name="Pursley I."/>
            <person name="Horton D.L."/>
            <person name="Alikhan N.F."/>
            <person name="Baker D."/>
            <person name="Gharbi K."/>
            <person name="Hall N."/>
            <person name="Watson M."/>
            <person name="Adriaenssens E.M."/>
            <person name="Foster-Nyarko E."/>
            <person name="Jarju S."/>
            <person name="Secka A."/>
            <person name="Antonio M."/>
            <person name="Oren A."/>
            <person name="Chaudhuri R.R."/>
            <person name="La Ragione R."/>
            <person name="Hildebrand F."/>
            <person name="Pallen M.J."/>
        </authorList>
    </citation>
    <scope>NUCLEOTIDE SEQUENCE</scope>
    <source>
        <strain evidence="1">CHK176-6737</strain>
    </source>
</reference>
<sequence>MKFVDENLYLNYTELYTNKNTAAMEKLDAQEKAYSEYFNTVICPAFSKAFVTQYQRCSGFHDWQILALTQEQTPRGGVQVRAKLFADHLGKEKCLVYKKAKKFTASFDFDHFKDMLYDNLSTDEFLKIDDKTFSHEVWFAGGSHYYVEFEKIVIV</sequence>
<organism evidence="1 2">
    <name type="scientific">Candidatus Scybalenecus merdavium</name>
    <dbReference type="NCBI Taxonomy" id="2840939"/>
    <lineage>
        <taxon>Bacteria</taxon>
        <taxon>Bacillati</taxon>
        <taxon>Bacillota</taxon>
        <taxon>Clostridia</taxon>
        <taxon>Eubacteriales</taxon>
        <taxon>Oscillospiraceae</taxon>
        <taxon>Oscillospiraceae incertae sedis</taxon>
        <taxon>Candidatus Scybalenecus</taxon>
    </lineage>
</organism>
<reference evidence="1" key="1">
    <citation type="submission" date="2020-10" db="EMBL/GenBank/DDBJ databases">
        <authorList>
            <person name="Gilroy R."/>
        </authorList>
    </citation>
    <scope>NUCLEOTIDE SEQUENCE</scope>
    <source>
        <strain evidence="1">CHK176-6737</strain>
    </source>
</reference>
<gene>
    <name evidence="1" type="ORF">IAD23_00690</name>
</gene>
<name>A0A9D1MTG5_9FIRM</name>
<accession>A0A9D1MTG5</accession>
<evidence type="ECO:0000313" key="2">
    <source>
        <dbReference type="Proteomes" id="UP000824125"/>
    </source>
</evidence>
<protein>
    <submittedName>
        <fullName evidence="1">Uncharacterized protein</fullName>
    </submittedName>
</protein>
<dbReference type="EMBL" id="DVNM01000003">
    <property type="protein sequence ID" value="HIU68458.1"/>
    <property type="molecule type" value="Genomic_DNA"/>
</dbReference>
<dbReference type="AlphaFoldDB" id="A0A9D1MTG5"/>
<dbReference type="Proteomes" id="UP000824125">
    <property type="component" value="Unassembled WGS sequence"/>
</dbReference>